<proteinExistence type="inferred from homology"/>
<keyword evidence="3" id="KW-0227">DNA damage</keyword>
<sequence length="370" mass="41350">MESWPRQQGVDSEWISTNILPDSFNLSATLNSGQAFRWVEGPNSLEFVGVIGDRVWRLRQTSADTPVAFHRSCATTTELELLRTRGQIPLPLVSYFRLDTFLDDLFSTWLDKDHLLREFFSSSYMQGINRFKGLRLLNQDPREAIFAFITSANNNVPRISKLLIALSVRYGKKMWSHETVSVYSFPTLEVLARPGTEVELRKIGFGYRAKFIPAVARKLIEAGGDAFLPKLRVASYKECKTFLLDLPGIGNKVADCICLSCLNKVEVVPVDVHISRAAALRGVWPPTTTASSSSPSSTAYRHISQGLSELWHPFAGWAQVIVFSIHLHGQSNGTKRTNTKSKPKKEAANSGAATSTSDVPISRRKRARHR</sequence>
<dbReference type="InterPro" id="IPR023170">
    <property type="entry name" value="HhH_base_excis_C"/>
</dbReference>
<dbReference type="InterPro" id="IPR011257">
    <property type="entry name" value="DNA_glycosylase"/>
</dbReference>
<dbReference type="GeneID" id="36338888"/>
<dbReference type="OMA" id="GYAQEYL"/>
<dbReference type="RefSeq" id="XP_024353096.1">
    <property type="nucleotide sequence ID" value="XM_024492422.1"/>
</dbReference>
<dbReference type="KEGG" id="egl:EGR_03173"/>
<dbReference type="GO" id="GO:0034039">
    <property type="term" value="F:8-oxo-7,8-dihydroguanine DNA N-glycosylase activity"/>
    <property type="evidence" value="ECO:0007669"/>
    <property type="project" value="TreeGrafter"/>
</dbReference>
<dbReference type="WBParaSite" id="EgrG_001062100">
    <property type="protein sequence ID" value="EgrG_001062100"/>
    <property type="gene ID" value="EgrG_001062100"/>
</dbReference>
<dbReference type="SUPFAM" id="SSF48150">
    <property type="entry name" value="DNA-glycosylase"/>
    <property type="match status" value="1"/>
</dbReference>
<evidence type="ECO:0000256" key="10">
    <source>
        <dbReference type="SAM" id="MobiDB-lite"/>
    </source>
</evidence>
<evidence type="ECO:0000256" key="2">
    <source>
        <dbReference type="ARBA" id="ARBA00012720"/>
    </source>
</evidence>
<dbReference type="STRING" id="6210.U6J823"/>
<evidence type="ECO:0000313" key="16">
    <source>
        <dbReference type="WBParaSite" id="EgrG_001062100"/>
    </source>
</evidence>
<evidence type="ECO:0000313" key="13">
    <source>
        <dbReference type="EMBL" id="EUB61900.1"/>
    </source>
</evidence>
<comment type="similarity">
    <text evidence="1">Belongs to the type-1 OGG1 family.</text>
</comment>
<dbReference type="AlphaFoldDB" id="U6J823"/>
<evidence type="ECO:0000259" key="11">
    <source>
        <dbReference type="SMART" id="SM00478"/>
    </source>
</evidence>
<dbReference type="GO" id="GO:0006289">
    <property type="term" value="P:nucleotide-excision repair"/>
    <property type="evidence" value="ECO:0007669"/>
    <property type="project" value="InterPro"/>
</dbReference>
<dbReference type="InterPro" id="IPR012904">
    <property type="entry name" value="OGG_N"/>
</dbReference>
<evidence type="ECO:0000256" key="4">
    <source>
        <dbReference type="ARBA" id="ARBA00022801"/>
    </source>
</evidence>
<keyword evidence="8" id="KW-0326">Glycosidase</keyword>
<evidence type="ECO:0000313" key="14">
    <source>
        <dbReference type="Proteomes" id="UP000019149"/>
    </source>
</evidence>
<dbReference type="GO" id="GO:0005634">
    <property type="term" value="C:nucleus"/>
    <property type="evidence" value="ECO:0007669"/>
    <property type="project" value="TreeGrafter"/>
</dbReference>
<dbReference type="Gene3D" id="1.10.1670.10">
    <property type="entry name" value="Helix-hairpin-Helix base-excision DNA repair enzymes (C-terminal)"/>
    <property type="match status" value="1"/>
</dbReference>
<dbReference type="InterPro" id="IPR003265">
    <property type="entry name" value="HhH-GPD_domain"/>
</dbReference>
<dbReference type="Pfam" id="PF00730">
    <property type="entry name" value="HhH-GPD"/>
    <property type="match status" value="1"/>
</dbReference>
<dbReference type="GO" id="GO:0140078">
    <property type="term" value="F:class I DNA-(apurinic or apyrimidinic site) endonuclease activity"/>
    <property type="evidence" value="ECO:0007669"/>
    <property type="project" value="UniProtKB-EC"/>
</dbReference>
<evidence type="ECO:0000256" key="7">
    <source>
        <dbReference type="ARBA" id="ARBA00023268"/>
    </source>
</evidence>
<evidence type="ECO:0000256" key="8">
    <source>
        <dbReference type="ARBA" id="ARBA00023295"/>
    </source>
</evidence>
<dbReference type="PANTHER" id="PTHR10242">
    <property type="entry name" value="8-OXOGUANINE DNA GLYCOSYLASE"/>
    <property type="match status" value="1"/>
</dbReference>
<reference evidence="16" key="4">
    <citation type="submission" date="2020-10" db="UniProtKB">
        <authorList>
            <consortium name="WormBaseParasite"/>
        </authorList>
    </citation>
    <scope>IDENTIFICATION</scope>
</reference>
<evidence type="ECO:0000313" key="12">
    <source>
        <dbReference type="EMBL" id="CDS17847.1"/>
    </source>
</evidence>
<dbReference type="CTD" id="36338888"/>
<keyword evidence="6 13" id="KW-0456">Lyase</keyword>
<keyword evidence="7" id="KW-0511">Multifunctional enzyme</keyword>
<dbReference type="Pfam" id="PF07934">
    <property type="entry name" value="OGG_N"/>
    <property type="match status" value="1"/>
</dbReference>
<feature type="region of interest" description="Disordered" evidence="10">
    <location>
        <begin position="331"/>
        <end position="370"/>
    </location>
</feature>
<feature type="domain" description="HhH-GPD" evidence="11">
    <location>
        <begin position="150"/>
        <end position="320"/>
    </location>
</feature>
<evidence type="ECO:0000256" key="5">
    <source>
        <dbReference type="ARBA" id="ARBA00023204"/>
    </source>
</evidence>
<keyword evidence="5" id="KW-0234">DNA repair</keyword>
<dbReference type="EC" id="4.2.99.18" evidence="2"/>
<reference evidence="13 14" key="1">
    <citation type="journal article" date="2013" name="Nat. Genet.">
        <title>The genome of the hydatid tapeworm Echinococcus granulosus.</title>
        <authorList>
            <person name="Zheng H."/>
            <person name="Zhang W."/>
            <person name="Zhang L."/>
            <person name="Zhang Z."/>
            <person name="Li J."/>
            <person name="Lu G."/>
            <person name="Zhu Y."/>
            <person name="Wang Y."/>
            <person name="Huang Y."/>
            <person name="Liu J."/>
            <person name="Kang H."/>
            <person name="Chen J."/>
            <person name="Wang L."/>
            <person name="Chen A."/>
            <person name="Yu S."/>
            <person name="Gao Z."/>
            <person name="Jin L."/>
            <person name="Gu W."/>
            <person name="Wang Z."/>
            <person name="Zhao L."/>
            <person name="Shi B."/>
            <person name="Wen H."/>
            <person name="Lin R."/>
            <person name="Jones M.K."/>
            <person name="Brejova B."/>
            <person name="Vinar T."/>
            <person name="Zhao G."/>
            <person name="McManus D.P."/>
            <person name="Chen Z."/>
            <person name="Zhou Y."/>
            <person name="Wang S."/>
        </authorList>
    </citation>
    <scope>NUCLEOTIDE SEQUENCE [LARGE SCALE GENOMIC DNA]</scope>
</reference>
<dbReference type="GO" id="GO:0003684">
    <property type="term" value="F:damaged DNA binding"/>
    <property type="evidence" value="ECO:0007669"/>
    <property type="project" value="InterPro"/>
</dbReference>
<reference evidence="12" key="3">
    <citation type="submission" date="2014-06" db="EMBL/GenBank/DDBJ databases">
        <authorList>
            <person name="Aslett M."/>
        </authorList>
    </citation>
    <scope>NUCLEOTIDE SEQUENCE</scope>
</reference>
<organism evidence="13 14">
    <name type="scientific">Echinococcus granulosus</name>
    <name type="common">Hydatid tapeworm</name>
    <dbReference type="NCBI Taxonomy" id="6210"/>
    <lineage>
        <taxon>Eukaryota</taxon>
        <taxon>Metazoa</taxon>
        <taxon>Spiralia</taxon>
        <taxon>Lophotrochozoa</taxon>
        <taxon>Platyhelminthes</taxon>
        <taxon>Cestoda</taxon>
        <taxon>Eucestoda</taxon>
        <taxon>Cyclophyllidea</taxon>
        <taxon>Taeniidae</taxon>
        <taxon>Echinococcus</taxon>
        <taxon>Echinococcus granulosus group</taxon>
    </lineage>
</organism>
<evidence type="ECO:0000256" key="1">
    <source>
        <dbReference type="ARBA" id="ARBA00010679"/>
    </source>
</evidence>
<gene>
    <name evidence="13 16" type="ORF">EGR_03173</name>
    <name evidence="12" type="ORF">EgrG_001062100</name>
</gene>
<evidence type="ECO:0000256" key="6">
    <source>
        <dbReference type="ARBA" id="ARBA00023239"/>
    </source>
</evidence>
<comment type="catalytic activity">
    <reaction evidence="9">
        <text>2'-deoxyribonucleotide-(2'-deoxyribose 5'-phosphate)-2'-deoxyribonucleotide-DNA = a 3'-end 2'-deoxyribonucleotide-(2,3-dehydro-2,3-deoxyribose 5'-phosphate)-DNA + a 5'-end 5'-phospho-2'-deoxyribonucleoside-DNA + H(+)</text>
        <dbReference type="Rhea" id="RHEA:66592"/>
        <dbReference type="Rhea" id="RHEA-COMP:13180"/>
        <dbReference type="Rhea" id="RHEA-COMP:16897"/>
        <dbReference type="Rhea" id="RHEA-COMP:17067"/>
        <dbReference type="ChEBI" id="CHEBI:15378"/>
        <dbReference type="ChEBI" id="CHEBI:136412"/>
        <dbReference type="ChEBI" id="CHEBI:157695"/>
        <dbReference type="ChEBI" id="CHEBI:167181"/>
        <dbReference type="EC" id="4.2.99.18"/>
    </reaction>
</comment>
<dbReference type="Gene3D" id="3.30.310.40">
    <property type="match status" value="1"/>
</dbReference>
<protein>
    <recommendedName>
        <fullName evidence="2">DNA-(apurinic or apyrimidinic site) lyase</fullName>
        <ecNumber evidence="2">4.2.99.18</ecNumber>
    </recommendedName>
</protein>
<evidence type="ECO:0000256" key="3">
    <source>
        <dbReference type="ARBA" id="ARBA00022763"/>
    </source>
</evidence>
<keyword evidence="14" id="KW-1185">Reference proteome</keyword>
<dbReference type="SMART" id="SM00478">
    <property type="entry name" value="ENDO3c"/>
    <property type="match status" value="1"/>
</dbReference>
<evidence type="ECO:0000313" key="15">
    <source>
        <dbReference type="Proteomes" id="UP000492820"/>
    </source>
</evidence>
<dbReference type="GO" id="GO:0006285">
    <property type="term" value="P:base-excision repair, AP site formation"/>
    <property type="evidence" value="ECO:0007669"/>
    <property type="project" value="TreeGrafter"/>
</dbReference>
<dbReference type="Proteomes" id="UP000019149">
    <property type="component" value="Unassembled WGS sequence"/>
</dbReference>
<evidence type="ECO:0000256" key="9">
    <source>
        <dbReference type="ARBA" id="ARBA00044632"/>
    </source>
</evidence>
<dbReference type="OrthoDB" id="238681at2759"/>
<accession>U6J823</accession>
<dbReference type="EMBL" id="LK028577">
    <property type="protein sequence ID" value="CDS17847.1"/>
    <property type="molecule type" value="Genomic_DNA"/>
</dbReference>
<name>U6J823_ECHGR</name>
<reference evidence="12 15" key="2">
    <citation type="journal article" date="2013" name="Nature">
        <title>The genomes of four tapeworm species reveal adaptations to parasitism.</title>
        <authorList>
            <person name="Tsai I.J."/>
            <person name="Zarowiecki M."/>
            <person name="Holroyd N."/>
            <person name="Garciarrubio A."/>
            <person name="Sanchez-Flores A."/>
            <person name="Brooks K.L."/>
            <person name="Tracey A."/>
            <person name="Bobes R.J."/>
            <person name="Fragoso G."/>
            <person name="Sciutto E."/>
            <person name="Aslett M."/>
            <person name="Beasley H."/>
            <person name="Bennett H.M."/>
            <person name="Cai J."/>
            <person name="Camicia F."/>
            <person name="Clark R."/>
            <person name="Cucher M."/>
            <person name="De Silva N."/>
            <person name="Day T.A."/>
            <person name="Deplazes P."/>
            <person name="Estrada K."/>
            <person name="Fernandez C."/>
            <person name="Holland P.W."/>
            <person name="Hou J."/>
            <person name="Hu S."/>
            <person name="Huckvale T."/>
            <person name="Hung S.S."/>
            <person name="Kamenetzky L."/>
            <person name="Keane J.A."/>
            <person name="Kiss F."/>
            <person name="Koziol U."/>
            <person name="Lambert O."/>
            <person name="Liu K."/>
            <person name="Luo X."/>
            <person name="Luo Y."/>
            <person name="Macchiaroli N."/>
            <person name="Nichol S."/>
            <person name="Paps J."/>
            <person name="Parkinson J."/>
            <person name="Pouchkina-Stantcheva N."/>
            <person name="Riddiford N."/>
            <person name="Rosenzvit M."/>
            <person name="Salinas G."/>
            <person name="Wasmuth J.D."/>
            <person name="Zamanian M."/>
            <person name="Zheng Y."/>
            <person name="Cai X."/>
            <person name="Soberon X."/>
            <person name="Olson P.D."/>
            <person name="Laclette J.P."/>
            <person name="Brehm K."/>
            <person name="Berriman M."/>
            <person name="Garciarrubio A."/>
            <person name="Bobes R.J."/>
            <person name="Fragoso G."/>
            <person name="Sanchez-Flores A."/>
            <person name="Estrada K."/>
            <person name="Cevallos M.A."/>
            <person name="Morett E."/>
            <person name="Gonzalez V."/>
            <person name="Portillo T."/>
            <person name="Ochoa-Leyva A."/>
            <person name="Jose M.V."/>
            <person name="Sciutto E."/>
            <person name="Landa A."/>
            <person name="Jimenez L."/>
            <person name="Valdes V."/>
            <person name="Carrero J.C."/>
            <person name="Larralde C."/>
            <person name="Morales-Montor J."/>
            <person name="Limon-Lason J."/>
            <person name="Soberon X."/>
            <person name="Laclette J.P."/>
        </authorList>
    </citation>
    <scope>NUCLEOTIDE SEQUENCE [LARGE SCALE GENOMIC DNA]</scope>
</reference>
<keyword evidence="4" id="KW-0378">Hydrolase</keyword>
<dbReference type="Proteomes" id="UP000492820">
    <property type="component" value="Unassembled WGS sequence"/>
</dbReference>
<dbReference type="CDD" id="cd00056">
    <property type="entry name" value="ENDO3c"/>
    <property type="match status" value="1"/>
</dbReference>
<dbReference type="SUPFAM" id="SSF55945">
    <property type="entry name" value="TATA-box binding protein-like"/>
    <property type="match status" value="1"/>
</dbReference>
<dbReference type="PANTHER" id="PTHR10242:SF2">
    <property type="entry name" value="N-GLYCOSYLASE_DNA LYASE"/>
    <property type="match status" value="1"/>
</dbReference>
<dbReference type="Gene3D" id="1.10.340.30">
    <property type="entry name" value="Hypothetical protein, domain 2"/>
    <property type="match status" value="1"/>
</dbReference>
<dbReference type="InterPro" id="IPR052054">
    <property type="entry name" value="Oxidative_DNA_repair_enzyme"/>
</dbReference>
<dbReference type="EMBL" id="APAU02000016">
    <property type="protein sequence ID" value="EUB61900.1"/>
    <property type="molecule type" value="Genomic_DNA"/>
</dbReference>